<sequence>MDEYVREALDFNEEVGRKSKSTAKTVLHALFAVVIAGAYFVMSQWAGVIPTWVFIAFMIAMLGLLFWVGIYQGNVRPSYRQDPFKEPESDKKFYGGLFVCLSPIFFRPFLEGHMIAAAIAFAVWGVFTFWLLESGALDPASRPSGGKGTDEQ</sequence>
<feature type="transmembrane region" description="Helical" evidence="1">
    <location>
        <begin position="26"/>
        <end position="46"/>
    </location>
</feature>
<organism evidence="2 3">
    <name type="scientific">Corynebacterium tuberculostearicum</name>
    <dbReference type="NCBI Taxonomy" id="38304"/>
    <lineage>
        <taxon>Bacteria</taxon>
        <taxon>Bacillati</taxon>
        <taxon>Actinomycetota</taxon>
        <taxon>Actinomycetes</taxon>
        <taxon>Mycobacteriales</taxon>
        <taxon>Corynebacteriaceae</taxon>
        <taxon>Corynebacterium</taxon>
    </lineage>
</organism>
<dbReference type="EMBL" id="JAVBIB010000002">
    <property type="protein sequence ID" value="MDV2418599.1"/>
    <property type="molecule type" value="Genomic_DNA"/>
</dbReference>
<comment type="caution">
    <text evidence="2">The sequence shown here is derived from an EMBL/GenBank/DDBJ whole genome shotgun (WGS) entry which is preliminary data.</text>
</comment>
<dbReference type="RefSeq" id="WP_316993059.1">
    <property type="nucleotide sequence ID" value="NZ_JAVBIB010000002.1"/>
</dbReference>
<keyword evidence="1" id="KW-1133">Transmembrane helix</keyword>
<keyword evidence="1" id="KW-0812">Transmembrane</keyword>
<proteinExistence type="predicted"/>
<reference evidence="2" key="1">
    <citation type="submission" date="2023-08" db="EMBL/GenBank/DDBJ databases">
        <title>Genomic characterization of the C. tuberculostearicum species complex, a ubiquitous member of the human skin microbiome.</title>
        <authorList>
            <person name="Ahmed N."/>
            <person name="Deming C."/>
            <person name="Conlan S."/>
            <person name="Segre J."/>
        </authorList>
    </citation>
    <scope>NUCLEOTIDE SEQUENCE</scope>
    <source>
        <strain evidence="2">CTNIH22</strain>
    </source>
</reference>
<gene>
    <name evidence="2" type="ORF">RAE03_02205</name>
</gene>
<evidence type="ECO:0000313" key="2">
    <source>
        <dbReference type="EMBL" id="MDV2418599.1"/>
    </source>
</evidence>
<name>A0AAE4NIX7_9CORY</name>
<feature type="transmembrane region" description="Helical" evidence="1">
    <location>
        <begin position="52"/>
        <end position="71"/>
    </location>
</feature>
<protein>
    <submittedName>
        <fullName evidence="2">Uncharacterized protein</fullName>
    </submittedName>
</protein>
<accession>A0AAE4NIX7</accession>
<evidence type="ECO:0000256" key="1">
    <source>
        <dbReference type="SAM" id="Phobius"/>
    </source>
</evidence>
<dbReference type="Proteomes" id="UP001185706">
    <property type="component" value="Unassembled WGS sequence"/>
</dbReference>
<keyword evidence="1" id="KW-0472">Membrane</keyword>
<dbReference type="AlphaFoldDB" id="A0AAE4NIX7"/>
<evidence type="ECO:0000313" key="3">
    <source>
        <dbReference type="Proteomes" id="UP001185706"/>
    </source>
</evidence>
<feature type="transmembrane region" description="Helical" evidence="1">
    <location>
        <begin position="115"/>
        <end position="132"/>
    </location>
</feature>